<reference evidence="2" key="1">
    <citation type="journal article" date="2023" name="G3 (Bethesda)">
        <title>Whole genome assemblies of Zophobas morio and Tenebrio molitor.</title>
        <authorList>
            <person name="Kaur S."/>
            <person name="Stinson S.A."/>
            <person name="diCenzo G.C."/>
        </authorList>
    </citation>
    <scope>NUCLEOTIDE SEQUENCE</scope>
    <source>
        <strain evidence="2">QUZm001</strain>
    </source>
</reference>
<organism evidence="2 3">
    <name type="scientific">Zophobas morio</name>
    <dbReference type="NCBI Taxonomy" id="2755281"/>
    <lineage>
        <taxon>Eukaryota</taxon>
        <taxon>Metazoa</taxon>
        <taxon>Ecdysozoa</taxon>
        <taxon>Arthropoda</taxon>
        <taxon>Hexapoda</taxon>
        <taxon>Insecta</taxon>
        <taxon>Pterygota</taxon>
        <taxon>Neoptera</taxon>
        <taxon>Endopterygota</taxon>
        <taxon>Coleoptera</taxon>
        <taxon>Polyphaga</taxon>
        <taxon>Cucujiformia</taxon>
        <taxon>Tenebrionidae</taxon>
        <taxon>Zophobas</taxon>
    </lineage>
</organism>
<keyword evidence="1" id="KW-0812">Transmembrane</keyword>
<accession>A0AA38MQK3</accession>
<feature type="transmembrane region" description="Helical" evidence="1">
    <location>
        <begin position="86"/>
        <end position="106"/>
    </location>
</feature>
<proteinExistence type="predicted"/>
<dbReference type="EMBL" id="JALNTZ010000002">
    <property type="protein sequence ID" value="KAJ3663999.1"/>
    <property type="molecule type" value="Genomic_DNA"/>
</dbReference>
<keyword evidence="1" id="KW-1133">Transmembrane helix</keyword>
<evidence type="ECO:0000313" key="3">
    <source>
        <dbReference type="Proteomes" id="UP001168821"/>
    </source>
</evidence>
<protein>
    <submittedName>
        <fullName evidence="2">Uncharacterized protein</fullName>
    </submittedName>
</protein>
<dbReference type="AlphaFoldDB" id="A0AA38MQK3"/>
<keyword evidence="1" id="KW-0472">Membrane</keyword>
<feature type="transmembrane region" description="Helical" evidence="1">
    <location>
        <begin position="191"/>
        <end position="210"/>
    </location>
</feature>
<evidence type="ECO:0000313" key="2">
    <source>
        <dbReference type="EMBL" id="KAJ3663999.1"/>
    </source>
</evidence>
<feature type="transmembrane region" description="Helical" evidence="1">
    <location>
        <begin position="222"/>
        <end position="241"/>
    </location>
</feature>
<gene>
    <name evidence="2" type="ORF">Zmor_008206</name>
</gene>
<name>A0AA38MQK3_9CUCU</name>
<keyword evidence="3" id="KW-1185">Reference proteome</keyword>
<dbReference type="Proteomes" id="UP001168821">
    <property type="component" value="Unassembled WGS sequence"/>
</dbReference>
<comment type="caution">
    <text evidence="2">The sequence shown here is derived from an EMBL/GenBank/DDBJ whole genome shotgun (WGS) entry which is preliminary data.</text>
</comment>
<evidence type="ECO:0000256" key="1">
    <source>
        <dbReference type="SAM" id="Phobius"/>
    </source>
</evidence>
<feature type="transmembrane region" description="Helical" evidence="1">
    <location>
        <begin position="21"/>
        <end position="41"/>
    </location>
</feature>
<sequence>MIVPPIYYFLYITDICKEQNFLCFLAISDRIFIAGIVFVAITDLKNIKPHQDEFDSWLYIFENRKSFKLGNLIQASFFRRFKFLRIFSFGIIIVNMFSTSFSYFTLSGKIQTSIPLQILRSYYYLVQQRNIGETLKHTSLLGTVLKSFEESLKTCLVSSSNLEPTFRKYQNLIRRINGTISLFLEQMAIGLFVWGLISVIFLVLNFYILLKYEDYDVYVVSLIHLRLFYAIYGIVITLIQVEEDINKKVRLM</sequence>